<gene>
    <name evidence="4" type="ORF">IC621_17370</name>
</gene>
<name>A0A926NIK0_9BACI</name>
<dbReference type="InterPro" id="IPR005025">
    <property type="entry name" value="FMN_Rdtase-like_dom"/>
</dbReference>
<keyword evidence="1" id="KW-0285">Flavoprotein</keyword>
<dbReference type="Gene3D" id="3.40.50.360">
    <property type="match status" value="1"/>
</dbReference>
<dbReference type="InterPro" id="IPR029039">
    <property type="entry name" value="Flavoprotein-like_sf"/>
</dbReference>
<protein>
    <submittedName>
        <fullName evidence="4">Flavodoxin family protein</fullName>
    </submittedName>
</protein>
<organism evidence="4 5">
    <name type="scientific">Metabacillus arenae</name>
    <dbReference type="NCBI Taxonomy" id="2771434"/>
    <lineage>
        <taxon>Bacteria</taxon>
        <taxon>Bacillati</taxon>
        <taxon>Bacillota</taxon>
        <taxon>Bacilli</taxon>
        <taxon>Bacillales</taxon>
        <taxon>Bacillaceae</taxon>
        <taxon>Metabacillus</taxon>
    </lineage>
</organism>
<feature type="domain" description="NADPH-dependent FMN reductase-like" evidence="3">
    <location>
        <begin position="2"/>
        <end position="108"/>
    </location>
</feature>
<proteinExistence type="predicted"/>
<dbReference type="EMBL" id="JACXAI010000024">
    <property type="protein sequence ID" value="MBD1382001.1"/>
    <property type="molecule type" value="Genomic_DNA"/>
</dbReference>
<reference evidence="4" key="1">
    <citation type="submission" date="2020-09" db="EMBL/GenBank/DDBJ databases">
        <title>A novel bacterium of genus Bacillus, isolated from South China Sea.</title>
        <authorList>
            <person name="Huang H."/>
            <person name="Mo K."/>
            <person name="Hu Y."/>
        </authorList>
    </citation>
    <scope>NUCLEOTIDE SEQUENCE</scope>
    <source>
        <strain evidence="4">IB182487</strain>
    </source>
</reference>
<dbReference type="SUPFAM" id="SSF52218">
    <property type="entry name" value="Flavoproteins"/>
    <property type="match status" value="1"/>
</dbReference>
<dbReference type="Proteomes" id="UP000626844">
    <property type="component" value="Unassembled WGS sequence"/>
</dbReference>
<keyword evidence="2" id="KW-0288">FMN</keyword>
<dbReference type="Pfam" id="PF03358">
    <property type="entry name" value="FMN_red"/>
    <property type="match status" value="1"/>
</dbReference>
<evidence type="ECO:0000259" key="3">
    <source>
        <dbReference type="Pfam" id="PF03358"/>
    </source>
</evidence>
<accession>A0A926NIK0</accession>
<dbReference type="GO" id="GO:0016491">
    <property type="term" value="F:oxidoreductase activity"/>
    <property type="evidence" value="ECO:0007669"/>
    <property type="project" value="InterPro"/>
</dbReference>
<sequence length="208" mass="23322">MLVLVGSPRRKGNSATLAKAVQRGAEEVGTQVSLRFIDDYISSFLRDCRTCRLSDGECSIKDNFRTLFFDDFLAADGVVICSPVYWYGLSAQIKSFFDRTFCYYAASYPNSDQVLKTMSSKRTGLVLASEETYPGASLGIIHQLQEFSRYTHSEFVGVVHGIGNSRGEVSVDPGSPVLLAEQLGREFFSRKYSDYRLDTERSKKVWPT</sequence>
<dbReference type="AlphaFoldDB" id="A0A926NIK0"/>
<comment type="caution">
    <text evidence="4">The sequence shown here is derived from an EMBL/GenBank/DDBJ whole genome shotgun (WGS) entry which is preliminary data.</text>
</comment>
<evidence type="ECO:0000256" key="1">
    <source>
        <dbReference type="ARBA" id="ARBA00022630"/>
    </source>
</evidence>
<dbReference type="PANTHER" id="PTHR43278:SF4">
    <property type="entry name" value="NAD(P)H-DEPENDENT FMN-CONTAINING OXIDOREDUCTASE YWQN-RELATED"/>
    <property type="match status" value="1"/>
</dbReference>
<evidence type="ECO:0000256" key="2">
    <source>
        <dbReference type="ARBA" id="ARBA00022643"/>
    </source>
</evidence>
<dbReference type="PANTHER" id="PTHR43278">
    <property type="entry name" value="NAD(P)H-DEPENDENT FMN-CONTAINING OXIDOREDUCTASE YWQN-RELATED"/>
    <property type="match status" value="1"/>
</dbReference>
<keyword evidence="5" id="KW-1185">Reference proteome</keyword>
<dbReference type="InterPro" id="IPR051796">
    <property type="entry name" value="ISF_SsuE-like"/>
</dbReference>
<evidence type="ECO:0000313" key="5">
    <source>
        <dbReference type="Proteomes" id="UP000626844"/>
    </source>
</evidence>
<evidence type="ECO:0000313" key="4">
    <source>
        <dbReference type="EMBL" id="MBD1382001.1"/>
    </source>
</evidence>